<feature type="chain" id="PRO_5014559448" evidence="6">
    <location>
        <begin position="27"/>
        <end position="587"/>
    </location>
</feature>
<comment type="caution">
    <text evidence="7">The sequence shown here is derived from an EMBL/GenBank/DDBJ whole genome shotgun (WGS) entry which is preliminary data.</text>
</comment>
<dbReference type="PANTHER" id="PTHR48043">
    <property type="entry name" value="EG:EG0003.4 PROTEIN-RELATED"/>
    <property type="match status" value="1"/>
</dbReference>
<dbReference type="OrthoDB" id="5835829at2759"/>
<sequence>MRTNHSPLVWGYAVVALLASCQYGGTSRVLMVTLGGTRSHKIPFLELARGLIARGHNVTFINAFPPDAEVVGLEEVTPMNLVFYVRNYTDWDLLGVRMSGSEPVPPADVLRYAYYSCDAVLSDPETHVLMNSGRSYDLVILDGAYPECAVGLAFHFRAPFMYINTVAFYMGSVAHGGGPVPFSVTPFFARPFSDNMVFPDRVLNAIYLTGIEVVHTVFIRWCLEYLMKDYFGPLMPHVFDMVKNVSFILQNGHATVTYPRPYLPNVAEIACIHCRPAKPLPKDLEQFVSGADMGFIYVSMGSSVLTAKMPDMLRHMFIRAFEQLPYRVLWKWEAGEGSIADLPDNVRLGRWLPQQDILGHHKIRAFVTHGGLLSMFETVYHAVPVVTMPVFCDHDANSAKAVIDGYALKLELQELTADKLVWAINQVIHDSRYRDEVRKRSKLLRDQPEHPLNRAIYWTEYVLRHKGAYHLQSPAKEYCFVQYYLIDVALFCLIAGYICAKLFIKLNSVMIRLIVSHITNQQSSNEDGVTKMKSEANGFSSGSAEITLRRNGNIVSNSNSVSVERTISNGESHKIGACLTNGIKQRR</sequence>
<evidence type="ECO:0000256" key="5">
    <source>
        <dbReference type="SAM" id="Phobius"/>
    </source>
</evidence>
<keyword evidence="3 4" id="KW-0808">Transferase</keyword>
<name>A0A2J7RLS9_9NEOP</name>
<dbReference type="EMBL" id="NEVH01002683">
    <property type="protein sequence ID" value="PNF41798.1"/>
    <property type="molecule type" value="Genomic_DNA"/>
</dbReference>
<evidence type="ECO:0000313" key="8">
    <source>
        <dbReference type="Proteomes" id="UP000235965"/>
    </source>
</evidence>
<dbReference type="PROSITE" id="PS51257">
    <property type="entry name" value="PROKAR_LIPOPROTEIN"/>
    <property type="match status" value="1"/>
</dbReference>
<dbReference type="PANTHER" id="PTHR48043:SF27">
    <property type="entry name" value="UDP-GLUCURONOSYLTRANSFERASE"/>
    <property type="match status" value="1"/>
</dbReference>
<feature type="signal peptide" evidence="6">
    <location>
        <begin position="1"/>
        <end position="26"/>
    </location>
</feature>
<dbReference type="Pfam" id="PF00201">
    <property type="entry name" value="UDPGT"/>
    <property type="match status" value="1"/>
</dbReference>
<dbReference type="FunFam" id="3.40.50.2000:FF:000021">
    <property type="entry name" value="UDP-glucuronosyltransferase"/>
    <property type="match status" value="1"/>
</dbReference>
<gene>
    <name evidence="7" type="ORF">B7P43_G02608</name>
</gene>
<keyword evidence="5" id="KW-1133">Transmembrane helix</keyword>
<dbReference type="EMBL" id="NEVH01002683">
    <property type="protein sequence ID" value="PNF41801.1"/>
    <property type="molecule type" value="Genomic_DNA"/>
</dbReference>
<evidence type="ECO:0000256" key="1">
    <source>
        <dbReference type="ARBA" id="ARBA00009995"/>
    </source>
</evidence>
<comment type="similarity">
    <text evidence="1 4">Belongs to the UDP-glycosyltransferase family.</text>
</comment>
<evidence type="ECO:0000256" key="6">
    <source>
        <dbReference type="SAM" id="SignalP"/>
    </source>
</evidence>
<dbReference type="InterPro" id="IPR002213">
    <property type="entry name" value="UDP_glucos_trans"/>
</dbReference>
<dbReference type="Gene3D" id="3.40.50.2000">
    <property type="entry name" value="Glycogen Phosphorylase B"/>
    <property type="match status" value="2"/>
</dbReference>
<proteinExistence type="inferred from homology"/>
<organism evidence="7 8">
    <name type="scientific">Cryptotermes secundus</name>
    <dbReference type="NCBI Taxonomy" id="105785"/>
    <lineage>
        <taxon>Eukaryota</taxon>
        <taxon>Metazoa</taxon>
        <taxon>Ecdysozoa</taxon>
        <taxon>Arthropoda</taxon>
        <taxon>Hexapoda</taxon>
        <taxon>Insecta</taxon>
        <taxon>Pterygota</taxon>
        <taxon>Neoptera</taxon>
        <taxon>Polyneoptera</taxon>
        <taxon>Dictyoptera</taxon>
        <taxon>Blattodea</taxon>
        <taxon>Blattoidea</taxon>
        <taxon>Termitoidae</taxon>
        <taxon>Kalotermitidae</taxon>
        <taxon>Cryptotermitinae</taxon>
        <taxon>Cryptotermes</taxon>
    </lineage>
</organism>
<accession>A0A2J7RLS9</accession>
<evidence type="ECO:0000256" key="3">
    <source>
        <dbReference type="ARBA" id="ARBA00022679"/>
    </source>
</evidence>
<dbReference type="InParanoid" id="A0A2J7RLS9"/>
<dbReference type="FunCoup" id="A0A2J7RLS9">
    <property type="interactions" value="4"/>
</dbReference>
<keyword evidence="8" id="KW-1185">Reference proteome</keyword>
<keyword evidence="5" id="KW-0472">Membrane</keyword>
<keyword evidence="6" id="KW-0732">Signal</keyword>
<dbReference type="InterPro" id="IPR050271">
    <property type="entry name" value="UDP-glycosyltransferase"/>
</dbReference>
<evidence type="ECO:0000313" key="7">
    <source>
        <dbReference type="EMBL" id="PNF41797.1"/>
    </source>
</evidence>
<reference evidence="7 8" key="1">
    <citation type="submission" date="2017-12" db="EMBL/GenBank/DDBJ databases">
        <title>Hemimetabolous genomes reveal molecular basis of termite eusociality.</title>
        <authorList>
            <person name="Harrison M.C."/>
            <person name="Jongepier E."/>
            <person name="Robertson H.M."/>
            <person name="Arning N."/>
            <person name="Bitard-Feildel T."/>
            <person name="Chao H."/>
            <person name="Childers C.P."/>
            <person name="Dinh H."/>
            <person name="Doddapaneni H."/>
            <person name="Dugan S."/>
            <person name="Gowin J."/>
            <person name="Greiner C."/>
            <person name="Han Y."/>
            <person name="Hu H."/>
            <person name="Hughes D.S.T."/>
            <person name="Huylmans A.-K."/>
            <person name="Kemena C."/>
            <person name="Kremer L.P.M."/>
            <person name="Lee S.L."/>
            <person name="Lopez-Ezquerra A."/>
            <person name="Mallet L."/>
            <person name="Monroy-Kuhn J.M."/>
            <person name="Moser A."/>
            <person name="Murali S.C."/>
            <person name="Muzny D.M."/>
            <person name="Otani S."/>
            <person name="Piulachs M.-D."/>
            <person name="Poelchau M."/>
            <person name="Qu J."/>
            <person name="Schaub F."/>
            <person name="Wada-Katsumata A."/>
            <person name="Worley K.C."/>
            <person name="Xie Q."/>
            <person name="Ylla G."/>
            <person name="Poulsen M."/>
            <person name="Gibbs R.A."/>
            <person name="Schal C."/>
            <person name="Richards S."/>
            <person name="Belles X."/>
            <person name="Korb J."/>
            <person name="Bornberg-Bauer E."/>
        </authorList>
    </citation>
    <scope>NUCLEOTIDE SEQUENCE [LARGE SCALE GENOMIC DNA]</scope>
    <source>
        <tissue evidence="7">Whole body</tissue>
    </source>
</reference>
<feature type="transmembrane region" description="Helical" evidence="5">
    <location>
        <begin position="483"/>
        <end position="504"/>
    </location>
</feature>
<dbReference type="GO" id="GO:0008194">
    <property type="term" value="F:UDP-glycosyltransferase activity"/>
    <property type="evidence" value="ECO:0007669"/>
    <property type="project" value="InterPro"/>
</dbReference>
<protein>
    <submittedName>
        <fullName evidence="7">UDP-glucuronosyltransferase 2B15</fullName>
    </submittedName>
</protein>
<dbReference type="Proteomes" id="UP000235965">
    <property type="component" value="Unassembled WGS sequence"/>
</dbReference>
<keyword evidence="2 4" id="KW-0328">Glycosyltransferase</keyword>
<dbReference type="AlphaFoldDB" id="A0A2J7RLS9"/>
<evidence type="ECO:0000256" key="4">
    <source>
        <dbReference type="RuleBase" id="RU003718"/>
    </source>
</evidence>
<evidence type="ECO:0000256" key="2">
    <source>
        <dbReference type="ARBA" id="ARBA00022676"/>
    </source>
</evidence>
<dbReference type="EMBL" id="NEVH01002683">
    <property type="protein sequence ID" value="PNF41797.1"/>
    <property type="molecule type" value="Genomic_DNA"/>
</dbReference>
<dbReference type="STRING" id="105785.A0A2J7RLS9"/>
<dbReference type="EMBL" id="NEVH01002683">
    <property type="protein sequence ID" value="PNF41799.1"/>
    <property type="molecule type" value="Genomic_DNA"/>
</dbReference>
<dbReference type="CDD" id="cd03784">
    <property type="entry name" value="GT1_Gtf-like"/>
    <property type="match status" value="1"/>
</dbReference>
<keyword evidence="5" id="KW-0812">Transmembrane</keyword>
<dbReference type="PROSITE" id="PS00375">
    <property type="entry name" value="UDPGT"/>
    <property type="match status" value="1"/>
</dbReference>
<dbReference type="SMR" id="A0A2J7RLS9"/>
<dbReference type="InterPro" id="IPR035595">
    <property type="entry name" value="UDP_glycos_trans_CS"/>
</dbReference>
<dbReference type="SUPFAM" id="SSF53756">
    <property type="entry name" value="UDP-Glycosyltransferase/glycogen phosphorylase"/>
    <property type="match status" value="1"/>
</dbReference>